<dbReference type="InterPro" id="IPR001865">
    <property type="entry name" value="Ribosomal_uS2"/>
</dbReference>
<dbReference type="EMBL" id="BAABUJ010000005">
    <property type="protein sequence ID" value="GAA5795729.1"/>
    <property type="molecule type" value="Genomic_DNA"/>
</dbReference>
<evidence type="ECO:0000256" key="3">
    <source>
        <dbReference type="ARBA" id="ARBA00023274"/>
    </source>
</evidence>
<dbReference type="SUPFAM" id="SSF52313">
    <property type="entry name" value="Ribosomal protein S2"/>
    <property type="match status" value="1"/>
</dbReference>
<keyword evidence="6" id="KW-1185">Reference proteome</keyword>
<name>A0ABP9XLQ7_9FUNG</name>
<dbReference type="CDD" id="cd01425">
    <property type="entry name" value="RPS2"/>
    <property type="match status" value="1"/>
</dbReference>
<comment type="caution">
    <text evidence="5">The sequence shown here is derived from an EMBL/GenBank/DDBJ whole genome shotgun (WGS) entry which is preliminary data.</text>
</comment>
<protein>
    <recommendedName>
        <fullName evidence="7">40S ribosomal protein SA</fullName>
    </recommendedName>
</protein>
<dbReference type="Proteomes" id="UP001476247">
    <property type="component" value="Unassembled WGS sequence"/>
</dbReference>
<keyword evidence="3" id="KW-0687">Ribonucleoprotein</keyword>
<evidence type="ECO:0000313" key="6">
    <source>
        <dbReference type="Proteomes" id="UP001476247"/>
    </source>
</evidence>
<dbReference type="InterPro" id="IPR005707">
    <property type="entry name" value="Ribosomal_uS2_euk/arc"/>
</dbReference>
<evidence type="ECO:0000256" key="4">
    <source>
        <dbReference type="SAM" id="MobiDB-lite"/>
    </source>
</evidence>
<reference evidence="5 6" key="1">
    <citation type="submission" date="2024-04" db="EMBL/GenBank/DDBJ databases">
        <title>genome sequences of Mucor flavus KT1a and Helicostylum pulchrum KT1b strains isolation_sourced from the surface of a dry-aged beef.</title>
        <authorList>
            <person name="Toyotome T."/>
            <person name="Hosono M."/>
            <person name="Torimaru M."/>
            <person name="Fukuda K."/>
            <person name="Mikami N."/>
        </authorList>
    </citation>
    <scope>NUCLEOTIDE SEQUENCE [LARGE SCALE GENOMIC DNA]</scope>
    <source>
        <strain evidence="5 6">KT1b</strain>
    </source>
</reference>
<dbReference type="InterPro" id="IPR023591">
    <property type="entry name" value="Ribosomal_uS2_flav_dom_sf"/>
</dbReference>
<evidence type="ECO:0000256" key="1">
    <source>
        <dbReference type="ARBA" id="ARBA00006242"/>
    </source>
</evidence>
<gene>
    <name evidence="5" type="ORF">HPULCUR_001091</name>
</gene>
<dbReference type="Pfam" id="PF00318">
    <property type="entry name" value="Ribosomal_S2"/>
    <property type="match status" value="1"/>
</dbReference>
<feature type="region of interest" description="Disordered" evidence="4">
    <location>
        <begin position="263"/>
        <end position="320"/>
    </location>
</feature>
<keyword evidence="2" id="KW-0689">Ribosomal protein</keyword>
<sequence>MNNINHVILDPTQEDILLLLAAKCHLGTTNISPKMKKYVYSRLGDGTYIIDINKMWQKLMLAACILASVKVSTDVYVASTSVRGRRPASKLSMFLNMVVNLGRFSPGTLTKAIEEPQLLVCLDPYDNIQAITESSRCCIPVISFANSDSSLKYVDIAIPCNTAGSQSIGVMCYLLARAVLRLRGKVDYNTPWKVIPDMFFHTDEVVRQEDGEGDAYVSSYQEEYAGGFWSGGGDLQFAEDDGVNWENDNPKTDWMTSKSIAEEPFGDMPSSFVPSAEPINWAEDTPELDNETSEPEGWDAPASTNNNNPKWQESTRSPWD</sequence>
<dbReference type="Gene3D" id="3.40.50.10490">
    <property type="entry name" value="Glucose-6-phosphate isomerase like protein, domain 1"/>
    <property type="match status" value="1"/>
</dbReference>
<accession>A0ABP9XLQ7</accession>
<feature type="compositionally biased region" description="Polar residues" evidence="4">
    <location>
        <begin position="302"/>
        <end position="320"/>
    </location>
</feature>
<feature type="compositionally biased region" description="Acidic residues" evidence="4">
    <location>
        <begin position="284"/>
        <end position="297"/>
    </location>
</feature>
<proteinExistence type="inferred from homology"/>
<comment type="similarity">
    <text evidence="1">Belongs to the universal ribosomal protein uS2 family.</text>
</comment>
<dbReference type="PRINTS" id="PR00395">
    <property type="entry name" value="RIBOSOMALS2"/>
</dbReference>
<dbReference type="PANTHER" id="PTHR11489">
    <property type="entry name" value="40S RIBOSOMAL PROTEIN SA"/>
    <property type="match status" value="1"/>
</dbReference>
<evidence type="ECO:0000313" key="5">
    <source>
        <dbReference type="EMBL" id="GAA5795729.1"/>
    </source>
</evidence>
<evidence type="ECO:0000256" key="2">
    <source>
        <dbReference type="ARBA" id="ARBA00022980"/>
    </source>
</evidence>
<evidence type="ECO:0008006" key="7">
    <source>
        <dbReference type="Google" id="ProtNLM"/>
    </source>
</evidence>
<organism evidence="5 6">
    <name type="scientific">Helicostylum pulchrum</name>
    <dbReference type="NCBI Taxonomy" id="562976"/>
    <lineage>
        <taxon>Eukaryota</taxon>
        <taxon>Fungi</taxon>
        <taxon>Fungi incertae sedis</taxon>
        <taxon>Mucoromycota</taxon>
        <taxon>Mucoromycotina</taxon>
        <taxon>Mucoromycetes</taxon>
        <taxon>Mucorales</taxon>
        <taxon>Mucorineae</taxon>
        <taxon>Mucoraceae</taxon>
        <taxon>Helicostylum</taxon>
    </lineage>
</organism>